<evidence type="ECO:0000313" key="2">
    <source>
        <dbReference type="EMBL" id="EWS77316.1"/>
    </source>
</evidence>
<keyword evidence="1" id="KW-0812">Transmembrane</keyword>
<organism evidence="2 3">
    <name type="scientific">Xylella taiwanensis</name>
    <dbReference type="NCBI Taxonomy" id="1444770"/>
    <lineage>
        <taxon>Bacteria</taxon>
        <taxon>Pseudomonadati</taxon>
        <taxon>Pseudomonadota</taxon>
        <taxon>Gammaproteobacteria</taxon>
        <taxon>Lysobacterales</taxon>
        <taxon>Lysobacteraceae</taxon>
        <taxon>Xylella</taxon>
    </lineage>
</organism>
<sequence length="66" mass="7632">MEENMFMLSVVVMLLCFIFSIFIVQDWLCVPVRLQQKLSRICKPNMIGILAVLKDCSEAVIELRGR</sequence>
<evidence type="ECO:0000256" key="1">
    <source>
        <dbReference type="SAM" id="Phobius"/>
    </source>
</evidence>
<gene>
    <name evidence="2" type="ORF">AF72_11505</name>
</gene>
<accession>Z9JHM0</accession>
<name>Z9JHM0_9GAMM</name>
<feature type="transmembrane region" description="Helical" evidence="1">
    <location>
        <begin position="6"/>
        <end position="30"/>
    </location>
</feature>
<protein>
    <submittedName>
        <fullName evidence="2">Uncharacterized protein</fullName>
    </submittedName>
</protein>
<proteinExistence type="predicted"/>
<dbReference type="EMBL" id="JDSQ01000023">
    <property type="protein sequence ID" value="EWS77316.1"/>
    <property type="molecule type" value="Genomic_DNA"/>
</dbReference>
<dbReference type="AlphaFoldDB" id="Z9JHM0"/>
<keyword evidence="1" id="KW-0472">Membrane</keyword>
<dbReference type="Proteomes" id="UP000020406">
    <property type="component" value="Unassembled WGS sequence"/>
</dbReference>
<dbReference type="KEGG" id="xtw:AB672_02050"/>
<reference evidence="2 3" key="1">
    <citation type="journal article" date="2014" name="Genome Announc.">
        <title>Draft Genome Sequence of Xylella fastidiosa Pear Leaf Scorch Strain in Taiwan.</title>
        <authorList>
            <person name="Su C.C."/>
            <person name="Deng W.L."/>
            <person name="Jan F.J."/>
            <person name="Chang C.J."/>
            <person name="Huang H."/>
            <person name="Chen J."/>
        </authorList>
    </citation>
    <scope>NUCLEOTIDE SEQUENCE [LARGE SCALE GENOMIC DNA]</scope>
    <source>
        <strain evidence="2 3">PLS229</strain>
    </source>
</reference>
<comment type="caution">
    <text evidence="2">The sequence shown here is derived from an EMBL/GenBank/DDBJ whole genome shotgun (WGS) entry which is preliminary data.</text>
</comment>
<keyword evidence="1" id="KW-1133">Transmembrane helix</keyword>
<evidence type="ECO:0000313" key="3">
    <source>
        <dbReference type="Proteomes" id="UP000020406"/>
    </source>
</evidence>